<feature type="compositionally biased region" description="Pro residues" evidence="2">
    <location>
        <begin position="618"/>
        <end position="627"/>
    </location>
</feature>
<feature type="region of interest" description="Disordered" evidence="2">
    <location>
        <begin position="373"/>
        <end position="447"/>
    </location>
</feature>
<dbReference type="InParanoid" id="J4G7X4"/>
<dbReference type="Proteomes" id="UP000006352">
    <property type="component" value="Unassembled WGS sequence"/>
</dbReference>
<evidence type="ECO:0000256" key="1">
    <source>
        <dbReference type="SAM" id="Coils"/>
    </source>
</evidence>
<keyword evidence="4" id="KW-1185">Reference proteome</keyword>
<keyword evidence="1" id="KW-0175">Coiled coil</keyword>
<evidence type="ECO:0000313" key="3">
    <source>
        <dbReference type="EMBL" id="CCM02663.1"/>
    </source>
</evidence>
<dbReference type="RefSeq" id="XP_012181946.1">
    <property type="nucleotide sequence ID" value="XM_012326556.1"/>
</dbReference>
<dbReference type="STRING" id="599839.J4G7X4"/>
<feature type="region of interest" description="Disordered" evidence="2">
    <location>
        <begin position="1"/>
        <end position="38"/>
    </location>
</feature>
<feature type="compositionally biased region" description="Low complexity" evidence="2">
    <location>
        <begin position="468"/>
        <end position="477"/>
    </location>
</feature>
<proteinExistence type="predicted"/>
<reference evidence="3 4" key="1">
    <citation type="journal article" date="2012" name="Appl. Environ. Microbiol.">
        <title>Short-read sequencing for genomic analysis of the brown rot fungus Fibroporia radiculosa.</title>
        <authorList>
            <person name="Tang J.D."/>
            <person name="Perkins A.D."/>
            <person name="Sonstegard T.S."/>
            <person name="Schroeder S.G."/>
            <person name="Burgess S.C."/>
            <person name="Diehl S.V."/>
        </authorList>
    </citation>
    <scope>NUCLEOTIDE SEQUENCE [LARGE SCALE GENOMIC DNA]</scope>
    <source>
        <strain evidence="3 4">TFFH 294</strain>
    </source>
</reference>
<dbReference type="HOGENOM" id="CLU_017751_0_0_1"/>
<accession>J4G7X4</accession>
<dbReference type="EMBL" id="HE797087">
    <property type="protein sequence ID" value="CCM02663.1"/>
    <property type="molecule type" value="Genomic_DNA"/>
</dbReference>
<feature type="compositionally biased region" description="Basic residues" evidence="2">
    <location>
        <begin position="421"/>
        <end position="431"/>
    </location>
</feature>
<feature type="coiled-coil region" evidence="1">
    <location>
        <begin position="286"/>
        <end position="320"/>
    </location>
</feature>
<organism evidence="3 4">
    <name type="scientific">Fibroporia radiculosa</name>
    <dbReference type="NCBI Taxonomy" id="599839"/>
    <lineage>
        <taxon>Eukaryota</taxon>
        <taxon>Fungi</taxon>
        <taxon>Dikarya</taxon>
        <taxon>Basidiomycota</taxon>
        <taxon>Agaricomycotina</taxon>
        <taxon>Agaricomycetes</taxon>
        <taxon>Polyporales</taxon>
        <taxon>Fibroporiaceae</taxon>
        <taxon>Fibroporia</taxon>
    </lineage>
</organism>
<feature type="region of interest" description="Disordered" evidence="2">
    <location>
        <begin position="592"/>
        <end position="627"/>
    </location>
</feature>
<dbReference type="GeneID" id="24097574"/>
<gene>
    <name evidence="3" type="ORF">FIBRA_04767</name>
</gene>
<protein>
    <submittedName>
        <fullName evidence="3">Uncharacterized protein</fullName>
    </submittedName>
</protein>
<feature type="region of interest" description="Disordered" evidence="2">
    <location>
        <begin position="462"/>
        <end position="485"/>
    </location>
</feature>
<evidence type="ECO:0000313" key="4">
    <source>
        <dbReference type="Proteomes" id="UP000006352"/>
    </source>
</evidence>
<dbReference type="AlphaFoldDB" id="J4G7X4"/>
<name>J4G7X4_9APHY</name>
<feature type="compositionally biased region" description="Low complexity" evidence="2">
    <location>
        <begin position="7"/>
        <end position="17"/>
    </location>
</feature>
<evidence type="ECO:0000256" key="2">
    <source>
        <dbReference type="SAM" id="MobiDB-lite"/>
    </source>
</evidence>
<sequence length="627" mass="68688">MDFNHSRTPTTATTRTRPPLPHGPRMPNNLRGPKSTPKGIISFDVYNRVEEATPAYSSPRTSTCSPSSSRFSVDRVPPLECGSSAHSAVSKGVQTSVGEPITPATPSTASPVVKVIKKTVTLKPPPAVNFESVPVPWRGMSLQTAQWSLTSRQLQEIVSTAIRTSAQESFIRLVPLQTLDEQLTAELERLESLRTTTQAQYRFNVQRRMMLLQSLNALSTSQSPDAGDREAIGNLTAQLAEVAASCDRLMETLLILSDQRAQIQRLQDVHIASALAMALRKLNTSYSRRASELDQAKIKIEELKAELEEAWQVAEEMAQEMDDLDNFDFGYDDEVLETTSAVIGETRTEQSVQLAEVMEITGTAVATKAKYTNAADGQSSNGDRAGRVTAARRRSIRTSKASLRLPKTPSTPGEQSTTPSRRARSRSKSCRRPSMTADGNVPQVPIIRIDSTSSYKDDSFLELSETRPASPTSSASPQSPPPLPQTLVIDAKWKRDTLELPAPSPNPTLPSPGFDRTIIPPLTLRGSKDDAFYATPRELDVAAGRRVQSMQPLSRSDTLPEMLLSALRRTRSDSRKLGRALQEVQKPARYSVPLRATNEVEQPVQAKAYKLPEQPATEVPPSPSSQA</sequence>
<dbReference type="OrthoDB" id="3271284at2759"/>